<name>A0A2G5C1V7_AQUCA</name>
<reference evidence="1 2" key="1">
    <citation type="submission" date="2017-09" db="EMBL/GenBank/DDBJ databases">
        <title>WGS assembly of Aquilegia coerulea Goldsmith.</title>
        <authorList>
            <person name="Hodges S."/>
            <person name="Kramer E."/>
            <person name="Nordborg M."/>
            <person name="Tomkins J."/>
            <person name="Borevitz J."/>
            <person name="Derieg N."/>
            <person name="Yan J."/>
            <person name="Mihaltcheva S."/>
            <person name="Hayes R.D."/>
            <person name="Rokhsar D."/>
        </authorList>
    </citation>
    <scope>NUCLEOTIDE SEQUENCE [LARGE SCALE GENOMIC DNA]</scope>
    <source>
        <strain evidence="2">cv. Goldsmith</strain>
    </source>
</reference>
<keyword evidence="2" id="KW-1185">Reference proteome</keyword>
<protein>
    <submittedName>
        <fullName evidence="1">Uncharacterized protein</fullName>
    </submittedName>
</protein>
<gene>
    <name evidence="1" type="ORF">AQUCO_12000021v1</name>
</gene>
<dbReference type="InParanoid" id="A0A2G5C1V7"/>
<dbReference type="AlphaFoldDB" id="A0A2G5C1V7"/>
<organism evidence="1 2">
    <name type="scientific">Aquilegia coerulea</name>
    <name type="common">Rocky mountain columbine</name>
    <dbReference type="NCBI Taxonomy" id="218851"/>
    <lineage>
        <taxon>Eukaryota</taxon>
        <taxon>Viridiplantae</taxon>
        <taxon>Streptophyta</taxon>
        <taxon>Embryophyta</taxon>
        <taxon>Tracheophyta</taxon>
        <taxon>Spermatophyta</taxon>
        <taxon>Magnoliopsida</taxon>
        <taxon>Ranunculales</taxon>
        <taxon>Ranunculaceae</taxon>
        <taxon>Thalictroideae</taxon>
        <taxon>Aquilegia</taxon>
    </lineage>
</organism>
<dbReference type="EMBL" id="KZ305136">
    <property type="protein sequence ID" value="PIA25278.1"/>
    <property type="molecule type" value="Genomic_DNA"/>
</dbReference>
<proteinExistence type="predicted"/>
<accession>A0A2G5C1V7</accession>
<dbReference type="Proteomes" id="UP000230069">
    <property type="component" value="Unassembled WGS sequence"/>
</dbReference>
<evidence type="ECO:0000313" key="2">
    <source>
        <dbReference type="Proteomes" id="UP000230069"/>
    </source>
</evidence>
<sequence length="82" mass="10049">MYGFMKPQEEEDLTENYKLLKLKVNFSDKKQLCSKSYYYWGRVFKIEKEDETLGFDDLLKIWYCILLLTSINLSESRYFFLF</sequence>
<evidence type="ECO:0000313" key="1">
    <source>
        <dbReference type="EMBL" id="PIA25278.1"/>
    </source>
</evidence>